<gene>
    <name evidence="2" type="ORF">C7H19_05190</name>
</gene>
<accession>A0A2T1M134</accession>
<reference evidence="2 3" key="2">
    <citation type="submission" date="2018-03" db="EMBL/GenBank/DDBJ databases">
        <authorList>
            <person name="Keele B.F."/>
        </authorList>
    </citation>
    <scope>NUCLEOTIDE SEQUENCE [LARGE SCALE GENOMIC DNA]</scope>
    <source>
        <strain evidence="2 3">CCALA 016</strain>
    </source>
</reference>
<evidence type="ECO:0000313" key="3">
    <source>
        <dbReference type="Proteomes" id="UP000239001"/>
    </source>
</evidence>
<feature type="chain" id="PRO_5015656319" description="PEP-CTERM sorting domain-containing protein" evidence="1">
    <location>
        <begin position="30"/>
        <end position="183"/>
    </location>
</feature>
<protein>
    <recommendedName>
        <fullName evidence="4">PEP-CTERM sorting domain-containing protein</fullName>
    </recommendedName>
</protein>
<dbReference type="RefSeq" id="WP_106455828.1">
    <property type="nucleotide sequence ID" value="NZ_PXOH01000004.1"/>
</dbReference>
<comment type="caution">
    <text evidence="2">The sequence shown here is derived from an EMBL/GenBank/DDBJ whole genome shotgun (WGS) entry which is preliminary data.</text>
</comment>
<name>A0A2T1M134_9CHRO</name>
<feature type="signal peptide" evidence="1">
    <location>
        <begin position="1"/>
        <end position="29"/>
    </location>
</feature>
<evidence type="ECO:0008006" key="4">
    <source>
        <dbReference type="Google" id="ProtNLM"/>
    </source>
</evidence>
<reference evidence="2 3" key="1">
    <citation type="submission" date="2018-03" db="EMBL/GenBank/DDBJ databases">
        <title>The ancient ancestry and fast evolution of plastids.</title>
        <authorList>
            <person name="Moore K.R."/>
            <person name="Magnabosco C."/>
            <person name="Momper L."/>
            <person name="Gold D.A."/>
            <person name="Bosak T."/>
            <person name="Fournier G.P."/>
        </authorList>
    </citation>
    <scope>NUCLEOTIDE SEQUENCE [LARGE SCALE GENOMIC DNA]</scope>
    <source>
        <strain evidence="2 3">CCALA 016</strain>
    </source>
</reference>
<dbReference type="EMBL" id="PXOH01000004">
    <property type="protein sequence ID" value="PSF38385.1"/>
    <property type="molecule type" value="Genomic_DNA"/>
</dbReference>
<dbReference type="OrthoDB" id="485342at2"/>
<proteinExistence type="predicted"/>
<dbReference type="Proteomes" id="UP000239001">
    <property type="component" value="Unassembled WGS sequence"/>
</dbReference>
<dbReference type="AlphaFoldDB" id="A0A2T1M134"/>
<evidence type="ECO:0000256" key="1">
    <source>
        <dbReference type="SAM" id="SignalP"/>
    </source>
</evidence>
<evidence type="ECO:0000313" key="2">
    <source>
        <dbReference type="EMBL" id="PSF38385.1"/>
    </source>
</evidence>
<organism evidence="2 3">
    <name type="scientific">Aphanothece hegewaldii CCALA 016</name>
    <dbReference type="NCBI Taxonomy" id="2107694"/>
    <lineage>
        <taxon>Bacteria</taxon>
        <taxon>Bacillati</taxon>
        <taxon>Cyanobacteriota</taxon>
        <taxon>Cyanophyceae</taxon>
        <taxon>Oscillatoriophycideae</taxon>
        <taxon>Chroococcales</taxon>
        <taxon>Aphanothecaceae</taxon>
        <taxon>Aphanothece</taxon>
    </lineage>
</organism>
<keyword evidence="1" id="KW-0732">Signal</keyword>
<keyword evidence="3" id="KW-1185">Reference proteome</keyword>
<sequence>MKTLNVQAALTGASLALGLGFLTPDVAQAASFNFSYMFADGETFSGMVDGDINPNDPDEVINLSNLMGSYSGDTSVIFNTLAPGLLRLPLDGVGSINISGSDGDDSFFGITYDASNGVGGAVTAAVSTSTVQSVDTAVTFDRDRFEAAPKAVPESQTAVPLIFLGLAFLGNEVRKNRSSYVKK</sequence>